<dbReference type="AlphaFoldDB" id="L0K4P8"/>
<dbReference type="EMBL" id="CP003929">
    <property type="protein sequence ID" value="AGB39319.1"/>
    <property type="molecule type" value="Genomic_DNA"/>
</dbReference>
<dbReference type="Proteomes" id="UP000010878">
    <property type="component" value="Chromosome"/>
</dbReference>
<dbReference type="InterPro" id="IPR006016">
    <property type="entry name" value="UspA"/>
</dbReference>
<dbReference type="PANTHER" id="PTHR46268">
    <property type="entry name" value="STRESS RESPONSE PROTEIN NHAX"/>
    <property type="match status" value="1"/>
</dbReference>
<feature type="domain" description="UspA" evidence="3">
    <location>
        <begin position="1"/>
        <end position="137"/>
    </location>
</feature>
<dbReference type="Gene3D" id="3.40.50.620">
    <property type="entry name" value="HUPs"/>
    <property type="match status" value="1"/>
</dbReference>
<name>L0K4P8_9EURY</name>
<dbReference type="RefSeq" id="WP_015322753.1">
    <property type="nucleotide sequence ID" value="NC_019974.1"/>
</dbReference>
<evidence type="ECO:0000256" key="1">
    <source>
        <dbReference type="ARBA" id="ARBA00008791"/>
    </source>
</evidence>
<keyword evidence="5" id="KW-1185">Reference proteome</keyword>
<dbReference type="OrthoDB" id="271213at2157"/>
<protein>
    <submittedName>
        <fullName evidence="4">Universal stress protein UspA-like protein</fullName>
    </submittedName>
</protein>
<dbReference type="InterPro" id="IPR014729">
    <property type="entry name" value="Rossmann-like_a/b/a_fold"/>
</dbReference>
<dbReference type="HOGENOM" id="CLU_049301_11_4_2"/>
<accession>L0K4P8</accession>
<dbReference type="PANTHER" id="PTHR46268:SF24">
    <property type="entry name" value="UNIVERSAL STRESS PROTEIN"/>
    <property type="match status" value="1"/>
</dbReference>
<comment type="similarity">
    <text evidence="1">Belongs to the universal stress protein A family.</text>
</comment>
<dbReference type="SUPFAM" id="SSF52402">
    <property type="entry name" value="Adenine nucleotide alpha hydrolases-like"/>
    <property type="match status" value="1"/>
</dbReference>
<dbReference type="eggNOG" id="arCOG02053">
    <property type="taxonomic scope" value="Archaea"/>
</dbReference>
<proteinExistence type="inferred from homology"/>
<feature type="region of interest" description="Disordered" evidence="2">
    <location>
        <begin position="47"/>
        <end position="66"/>
    </location>
</feature>
<dbReference type="GeneID" id="14402368"/>
<evidence type="ECO:0000313" key="5">
    <source>
        <dbReference type="Proteomes" id="UP000010878"/>
    </source>
</evidence>
<reference evidence="4 5" key="1">
    <citation type="submission" date="2012-11" db="EMBL/GenBank/DDBJ databases">
        <title>FINISHED of Natronococcus occultus SP4, DSM 3396.</title>
        <authorList>
            <consortium name="DOE Joint Genome Institute"/>
            <person name="Eisen J."/>
            <person name="Huntemann M."/>
            <person name="Wei C.-L."/>
            <person name="Han J."/>
            <person name="Detter J.C."/>
            <person name="Han C."/>
            <person name="Tapia R."/>
            <person name="Chen A."/>
            <person name="Kyrpides N."/>
            <person name="Mavromatis K."/>
            <person name="Markowitz V."/>
            <person name="Szeto E."/>
            <person name="Ivanova N."/>
            <person name="Mikhailova N."/>
            <person name="Ovchinnikova G."/>
            <person name="Pagani I."/>
            <person name="Pati A."/>
            <person name="Goodwin L."/>
            <person name="Nordberg H.P."/>
            <person name="Cantor M.N."/>
            <person name="Hua S.X."/>
            <person name="Woyke T."/>
            <person name="Eisen J."/>
            <person name="Klenk H.-P."/>
            <person name="Klenk H.-P."/>
        </authorList>
    </citation>
    <scope>NUCLEOTIDE SEQUENCE [LARGE SCALE GENOMIC DNA]</scope>
    <source>
        <strain evidence="4 5">SP4</strain>
    </source>
</reference>
<evidence type="ECO:0000259" key="3">
    <source>
        <dbReference type="Pfam" id="PF00582"/>
    </source>
</evidence>
<dbReference type="PRINTS" id="PR01438">
    <property type="entry name" value="UNVRSLSTRESS"/>
</dbReference>
<dbReference type="CDD" id="cd00293">
    <property type="entry name" value="USP-like"/>
    <property type="match status" value="1"/>
</dbReference>
<dbReference type="InterPro" id="IPR006015">
    <property type="entry name" value="Universal_stress_UspA"/>
</dbReference>
<sequence>MNERLLVPINDSDPARAALEDATELFDPGEIVLLHVLEMDELTHGAAGAAAGSLRDEREEEAEELFEDARQRIGDEVSVETILKTGQPSTVIVEAADSGDIDHIVMGSHGRSGISGLLVGSVAKNVIESSPVSVTISRP</sequence>
<dbReference type="Pfam" id="PF00582">
    <property type="entry name" value="Usp"/>
    <property type="match status" value="1"/>
</dbReference>
<evidence type="ECO:0000313" key="4">
    <source>
        <dbReference type="EMBL" id="AGB39319.1"/>
    </source>
</evidence>
<gene>
    <name evidence="4" type="ORF">Natoc_3601</name>
</gene>
<organism evidence="4 5">
    <name type="scientific">Natronococcus occultus SP4</name>
    <dbReference type="NCBI Taxonomy" id="694430"/>
    <lineage>
        <taxon>Archaea</taxon>
        <taxon>Methanobacteriati</taxon>
        <taxon>Methanobacteriota</taxon>
        <taxon>Stenosarchaea group</taxon>
        <taxon>Halobacteria</taxon>
        <taxon>Halobacteriales</taxon>
        <taxon>Natrialbaceae</taxon>
        <taxon>Natronococcus</taxon>
    </lineage>
</organism>
<dbReference type="KEGG" id="nou:Natoc_3601"/>
<evidence type="ECO:0000256" key="2">
    <source>
        <dbReference type="SAM" id="MobiDB-lite"/>
    </source>
</evidence>